<name>A0ABS3LTQ3_9PROT</name>
<dbReference type="InterPro" id="IPR029033">
    <property type="entry name" value="His_PPase_superfam"/>
</dbReference>
<organism evidence="1 2">
    <name type="scientific">Acetobacter sacchari</name>
    <dbReference type="NCBI Taxonomy" id="2661687"/>
    <lineage>
        <taxon>Bacteria</taxon>
        <taxon>Pseudomonadati</taxon>
        <taxon>Pseudomonadota</taxon>
        <taxon>Alphaproteobacteria</taxon>
        <taxon>Acetobacterales</taxon>
        <taxon>Acetobacteraceae</taxon>
        <taxon>Acetobacter</taxon>
    </lineage>
</organism>
<gene>
    <name evidence="1" type="ORF">J2D73_05700</name>
</gene>
<dbReference type="SMART" id="SM00855">
    <property type="entry name" value="PGAM"/>
    <property type="match status" value="1"/>
</dbReference>
<evidence type="ECO:0000313" key="1">
    <source>
        <dbReference type="EMBL" id="MBO1359290.1"/>
    </source>
</evidence>
<dbReference type="RefSeq" id="WP_207880204.1">
    <property type="nucleotide sequence ID" value="NZ_JAFVMF010000005.1"/>
</dbReference>
<protein>
    <submittedName>
        <fullName evidence="1">Histidine phosphatase family protein</fullName>
    </submittedName>
</protein>
<dbReference type="InterPro" id="IPR050275">
    <property type="entry name" value="PGM_Phosphatase"/>
</dbReference>
<dbReference type="SUPFAM" id="SSF53254">
    <property type="entry name" value="Phosphoglycerate mutase-like"/>
    <property type="match status" value="1"/>
</dbReference>
<accession>A0ABS3LTQ3</accession>
<reference evidence="1 2" key="1">
    <citation type="submission" date="2021-03" db="EMBL/GenBank/DDBJ databases">
        <title>The complete genome sequence of Acetobacter sacchari TBRC 11175.</title>
        <authorList>
            <person name="Charoenyingcharoen P."/>
            <person name="Yukphan P."/>
        </authorList>
    </citation>
    <scope>NUCLEOTIDE SEQUENCE [LARGE SCALE GENOMIC DNA]</scope>
    <source>
        <strain evidence="1 2">TBRC 11175</strain>
    </source>
</reference>
<dbReference type="Gene3D" id="3.40.50.1240">
    <property type="entry name" value="Phosphoglycerate mutase-like"/>
    <property type="match status" value="1"/>
</dbReference>
<keyword evidence="2" id="KW-1185">Reference proteome</keyword>
<dbReference type="Pfam" id="PF00300">
    <property type="entry name" value="His_Phos_1"/>
    <property type="match status" value="1"/>
</dbReference>
<dbReference type="PANTHER" id="PTHR48100">
    <property type="entry name" value="BROAD-SPECIFICITY PHOSPHATASE YOR283W-RELATED"/>
    <property type="match status" value="1"/>
</dbReference>
<evidence type="ECO:0000313" key="2">
    <source>
        <dbReference type="Proteomes" id="UP000664771"/>
    </source>
</evidence>
<dbReference type="InterPro" id="IPR013078">
    <property type="entry name" value="His_Pase_superF_clade-1"/>
</dbReference>
<dbReference type="EMBL" id="JAFVMF010000005">
    <property type="protein sequence ID" value="MBO1359290.1"/>
    <property type="molecule type" value="Genomic_DNA"/>
</dbReference>
<sequence>MPSLILARHPQVNVSPGICYGRMDVELQHGWETFSDGLAMAMRAASCLTIYSSPAARCQAVALRLTLESKKPPCIDARLLEYDFGDWEGMAWSDVDRASLERWNQAPLAFSPPNGETGASLLQRVVDFWDDISTTREPICVISHGGPLRILSALASGQTPDLLDPSQPQGSIRIFTPRSTYLASDV</sequence>
<proteinExistence type="predicted"/>
<comment type="caution">
    <text evidence="1">The sequence shown here is derived from an EMBL/GenBank/DDBJ whole genome shotgun (WGS) entry which is preliminary data.</text>
</comment>
<dbReference type="PANTHER" id="PTHR48100:SF62">
    <property type="entry name" value="GLUCOSYL-3-PHOSPHOGLYCERATE PHOSPHATASE"/>
    <property type="match status" value="1"/>
</dbReference>
<dbReference type="Proteomes" id="UP000664771">
    <property type="component" value="Unassembled WGS sequence"/>
</dbReference>